<protein>
    <submittedName>
        <fullName evidence="1">Uncharacterized protein</fullName>
    </submittedName>
</protein>
<dbReference type="Proteomes" id="UP000594014">
    <property type="component" value="Chromosome"/>
</dbReference>
<sequence length="121" mass="13592">MDTLELLLKTEIPDLPEKSYKVKRLSTLCGAPIVFQLKALPYNRAAEIIKDQKEDMNVHILLAGVVSPNLKSRELQEKYKASTPAELVKAMLLPGEIEDISRAVELLSGYRATTIEEIKKK</sequence>
<accession>A0ACD1ABG3</accession>
<name>A0ACD1ABG3_9FIRM</name>
<proteinExistence type="predicted"/>
<evidence type="ECO:0000313" key="1">
    <source>
        <dbReference type="EMBL" id="QOX63684.1"/>
    </source>
</evidence>
<gene>
    <name evidence="1" type="ORF">FRZ06_10140</name>
</gene>
<keyword evidence="2" id="KW-1185">Reference proteome</keyword>
<reference evidence="1" key="1">
    <citation type="submission" date="2019-08" db="EMBL/GenBank/DDBJ databases">
        <title>Genome sequence of Clostridiales bacterium MT110.</title>
        <authorList>
            <person name="Cao J."/>
        </authorList>
    </citation>
    <scope>NUCLEOTIDE SEQUENCE</scope>
    <source>
        <strain evidence="1">MT110</strain>
    </source>
</reference>
<organism evidence="1 2">
    <name type="scientific">Anoxybacterium hadale</name>
    <dbReference type="NCBI Taxonomy" id="3408580"/>
    <lineage>
        <taxon>Bacteria</taxon>
        <taxon>Bacillati</taxon>
        <taxon>Bacillota</taxon>
        <taxon>Clostridia</taxon>
        <taxon>Peptostreptococcales</taxon>
        <taxon>Anaerovoracaceae</taxon>
        <taxon>Anoxybacterium</taxon>
    </lineage>
</organism>
<dbReference type="EMBL" id="CP042469">
    <property type="protein sequence ID" value="QOX63684.1"/>
    <property type="molecule type" value="Genomic_DNA"/>
</dbReference>
<evidence type="ECO:0000313" key="2">
    <source>
        <dbReference type="Proteomes" id="UP000594014"/>
    </source>
</evidence>